<evidence type="ECO:0000256" key="1">
    <source>
        <dbReference type="SAM" id="MobiDB-lite"/>
    </source>
</evidence>
<name>A0A9W4P8T8_9EURO</name>
<comment type="caution">
    <text evidence="3">The sequence shown here is derived from an EMBL/GenBank/DDBJ whole genome shotgun (WGS) entry which is preliminary data.</text>
</comment>
<reference evidence="3" key="1">
    <citation type="submission" date="2021-07" db="EMBL/GenBank/DDBJ databases">
        <authorList>
            <person name="Branca A.L. A."/>
        </authorList>
    </citation>
    <scope>NUCLEOTIDE SEQUENCE</scope>
</reference>
<dbReference type="SMART" id="SM00584">
    <property type="entry name" value="TLDc"/>
    <property type="match status" value="1"/>
</dbReference>
<proteinExistence type="predicted"/>
<keyword evidence="4" id="KW-1185">Reference proteome</keyword>
<accession>A0A9W4P8T8</accession>
<dbReference type="OrthoDB" id="289228at2759"/>
<feature type="region of interest" description="Disordered" evidence="1">
    <location>
        <begin position="317"/>
        <end position="345"/>
    </location>
</feature>
<dbReference type="Pfam" id="PF07534">
    <property type="entry name" value="TLD"/>
    <property type="match status" value="1"/>
</dbReference>
<organism evidence="3 4">
    <name type="scientific">Penicillium egyptiacum</name>
    <dbReference type="NCBI Taxonomy" id="1303716"/>
    <lineage>
        <taxon>Eukaryota</taxon>
        <taxon>Fungi</taxon>
        <taxon>Dikarya</taxon>
        <taxon>Ascomycota</taxon>
        <taxon>Pezizomycotina</taxon>
        <taxon>Eurotiomycetes</taxon>
        <taxon>Eurotiomycetidae</taxon>
        <taxon>Eurotiales</taxon>
        <taxon>Aspergillaceae</taxon>
        <taxon>Penicillium</taxon>
    </lineage>
</organism>
<dbReference type="AlphaFoldDB" id="A0A9W4P8T8"/>
<evidence type="ECO:0000313" key="3">
    <source>
        <dbReference type="EMBL" id="CAG8909359.1"/>
    </source>
</evidence>
<sequence length="640" mass="69484">MGAGQSNEHGASSPEELSSVLAGRFATKCFTPLELTHFKDNFFSRALEQGGLRYWNEKVLSDFLGIPDGIYTSSNDQLLDAGPVVFRMVSYLGAFPFQNTLAPSVLTFEAMVKVVVLLTERYGKALKRGHKDRIKLLFGSLADVGRKTPAESNGESTAQDSEALVGHSHALGFSIDEPANDEYDEDEDDDLALAALESLDAIEVFKHDHRVDKTVYETRISIDTFRRLLMLLLVIAPLKPLESLKAYTAGLDVRCMELVKKEVDSIIAAFSPEESDGGISYKAFARTISLSLPCLFDPLNALFEHMLFSKNLNLSQRRHKGPATETEREESDENEENEAYPSPPASLTLPGSFESAILNPSLTSHLSFFLPSTSPGINILRSSVKLHPVFSTAAHGSSLTSFSHHVLTWQSATLLILQGSLADSTSDELVTLGACIPQPWKTSTSTSSSSSKTSDLLPCLFQLSPKHLLLPGNPSPSAQKPNTPTAYFSTNTGIAIGCQIPAPSRTHQTYPTPHGAGSLIIDSNIETAEFHATPVGHDGVFLPAANTTLEDPPTKLKLDLYTLEIWGIVPDPEASFSADPNLSPVEIQRAKWEFEAREAERRRNINIKAGAGDSAAESARWLLETAGIIGDDARYAGGRG</sequence>
<feature type="compositionally biased region" description="Acidic residues" evidence="1">
    <location>
        <begin position="327"/>
        <end position="338"/>
    </location>
</feature>
<gene>
    <name evidence="3" type="ORF">PEGY_LOCUS10149</name>
</gene>
<dbReference type="PROSITE" id="PS51886">
    <property type="entry name" value="TLDC"/>
    <property type="match status" value="1"/>
</dbReference>
<protein>
    <recommendedName>
        <fullName evidence="2">TLDc domain-containing protein</fullName>
    </recommendedName>
</protein>
<dbReference type="EMBL" id="CAJVRC010000900">
    <property type="protein sequence ID" value="CAG8909359.1"/>
    <property type="molecule type" value="Genomic_DNA"/>
</dbReference>
<evidence type="ECO:0000259" key="2">
    <source>
        <dbReference type="PROSITE" id="PS51886"/>
    </source>
</evidence>
<dbReference type="Proteomes" id="UP001154252">
    <property type="component" value="Unassembled WGS sequence"/>
</dbReference>
<feature type="domain" description="TLDc" evidence="2">
    <location>
        <begin position="356"/>
        <end position="569"/>
    </location>
</feature>
<dbReference type="InterPro" id="IPR006571">
    <property type="entry name" value="TLDc_dom"/>
</dbReference>
<evidence type="ECO:0000313" key="4">
    <source>
        <dbReference type="Proteomes" id="UP001154252"/>
    </source>
</evidence>